<name>A0ABM6AGW4_9PROT</name>
<reference evidence="2 3" key="1">
    <citation type="submission" date="2015-03" db="EMBL/GenBank/DDBJ databases">
        <title>Genome study of Acetobacter sp. SLV-7.</title>
        <authorList>
            <person name="Cho G.Y."/>
            <person name="Jeon C.O."/>
        </authorList>
    </citation>
    <scope>NUCLEOTIDE SEQUENCE [LARGE SCALE GENOMIC DNA]</scope>
    <source>
        <strain evidence="2 3">SLV-7</strain>
    </source>
</reference>
<organism evidence="2 3">
    <name type="scientific">Acetobacter oryzifermentans</name>
    <dbReference type="NCBI Taxonomy" id="1633874"/>
    <lineage>
        <taxon>Bacteria</taxon>
        <taxon>Pseudomonadati</taxon>
        <taxon>Pseudomonadota</taxon>
        <taxon>Alphaproteobacteria</taxon>
        <taxon>Acetobacterales</taxon>
        <taxon>Acetobacteraceae</taxon>
        <taxon>Acetobacter</taxon>
    </lineage>
</organism>
<proteinExistence type="predicted"/>
<evidence type="ECO:0000256" key="1">
    <source>
        <dbReference type="SAM" id="MobiDB-lite"/>
    </source>
</evidence>
<accession>A0ABM6AGW4</accession>
<dbReference type="Proteomes" id="UP000076595">
    <property type="component" value="Chromosome"/>
</dbReference>
<evidence type="ECO:0000313" key="2">
    <source>
        <dbReference type="EMBL" id="ANA12931.1"/>
    </source>
</evidence>
<keyword evidence="3" id="KW-1185">Reference proteome</keyword>
<protein>
    <submittedName>
        <fullName evidence="2">Uncharacterized protein</fullName>
    </submittedName>
</protein>
<sequence length="243" mass="25471">MPLLPVVMPEIWDIPAAAGVPALLGQSISTGVEASASTLLGTMLDEYLIQNAASQWGIFTQAGDAVLTSAHVRGVDINRSYMLSTAPIENGAFTTYDKNRIPGRYVVEMVCDGSSFDYGSASAIEDLLSGIGVGGNSQAATLKSIFVATLEQLTADLNLYSVVTPEGEYTNVNVVGYHIRRASERGASMITAEVFLQEVRVSAEAAYTLTAQPQGEAAQNGGNVQSEGADDDALNAVTPTGIF</sequence>
<dbReference type="RefSeq" id="WP_157884483.1">
    <property type="nucleotide sequence ID" value="NZ_CP011120.1"/>
</dbReference>
<gene>
    <name evidence="2" type="ORF">WG31_01980</name>
</gene>
<evidence type="ECO:0000313" key="3">
    <source>
        <dbReference type="Proteomes" id="UP000076595"/>
    </source>
</evidence>
<dbReference type="EMBL" id="CP011120">
    <property type="protein sequence ID" value="ANA12931.1"/>
    <property type="molecule type" value="Genomic_DNA"/>
</dbReference>
<feature type="region of interest" description="Disordered" evidence="1">
    <location>
        <begin position="214"/>
        <end position="243"/>
    </location>
</feature>